<organism evidence="2 3">
    <name type="scientific">Momordica charantia</name>
    <name type="common">Bitter gourd</name>
    <name type="synonym">Balsam pear</name>
    <dbReference type="NCBI Taxonomy" id="3673"/>
    <lineage>
        <taxon>Eukaryota</taxon>
        <taxon>Viridiplantae</taxon>
        <taxon>Streptophyta</taxon>
        <taxon>Embryophyta</taxon>
        <taxon>Tracheophyta</taxon>
        <taxon>Spermatophyta</taxon>
        <taxon>Magnoliopsida</taxon>
        <taxon>eudicotyledons</taxon>
        <taxon>Gunneridae</taxon>
        <taxon>Pentapetalae</taxon>
        <taxon>rosids</taxon>
        <taxon>fabids</taxon>
        <taxon>Cucurbitales</taxon>
        <taxon>Cucurbitaceae</taxon>
        <taxon>Momordiceae</taxon>
        <taxon>Momordica</taxon>
    </lineage>
</organism>
<keyword evidence="2" id="KW-1185">Reference proteome</keyword>
<dbReference type="Proteomes" id="UP000504603">
    <property type="component" value="Unplaced"/>
</dbReference>
<evidence type="ECO:0000313" key="2">
    <source>
        <dbReference type="Proteomes" id="UP000504603"/>
    </source>
</evidence>
<proteinExistence type="predicted"/>
<dbReference type="InterPro" id="IPR006121">
    <property type="entry name" value="HMA_dom"/>
</dbReference>
<dbReference type="GeneID" id="111021388"/>
<gene>
    <name evidence="3" type="primary">LOC111021388</name>
</gene>
<accession>A0A6J1DJ58</accession>
<dbReference type="OrthoDB" id="1295525at2759"/>
<dbReference type="KEGG" id="mcha:111021388"/>
<protein>
    <submittedName>
        <fullName evidence="3">Uncharacterized protein LOC111021388 isoform X1</fullName>
    </submittedName>
</protein>
<dbReference type="Pfam" id="PF00403">
    <property type="entry name" value="HMA"/>
    <property type="match status" value="1"/>
</dbReference>
<dbReference type="InterPro" id="IPR036163">
    <property type="entry name" value="HMA_dom_sf"/>
</dbReference>
<dbReference type="GO" id="GO:0046872">
    <property type="term" value="F:metal ion binding"/>
    <property type="evidence" value="ECO:0007669"/>
    <property type="project" value="InterPro"/>
</dbReference>
<name>A0A6J1DJ58_MOMCH</name>
<dbReference type="AlphaFoldDB" id="A0A6J1DJ58"/>
<evidence type="ECO:0000313" key="3">
    <source>
        <dbReference type="RefSeq" id="XP_022154033.1"/>
    </source>
</evidence>
<dbReference type="Gene3D" id="3.30.70.100">
    <property type="match status" value="1"/>
</dbReference>
<dbReference type="RefSeq" id="XP_022154033.1">
    <property type="nucleotide sequence ID" value="XM_022298341.1"/>
</dbReference>
<reference evidence="3" key="1">
    <citation type="submission" date="2025-08" db="UniProtKB">
        <authorList>
            <consortium name="RefSeq"/>
        </authorList>
    </citation>
    <scope>IDENTIFICATION</scope>
    <source>
        <strain evidence="3">OHB3-1</strain>
    </source>
</reference>
<sequence>MKQSLLFYENLTPPLFQVIVINANMGCNRCRQRVSQLLSKMSELIEVTIDVTKNQVVVKGNIKFQSKKEEINVHYSQVKGGSLKSISLELSNHCF</sequence>
<dbReference type="SUPFAM" id="SSF55008">
    <property type="entry name" value="HMA, heavy metal-associated domain"/>
    <property type="match status" value="1"/>
</dbReference>
<evidence type="ECO:0000259" key="1">
    <source>
        <dbReference type="Pfam" id="PF00403"/>
    </source>
</evidence>
<feature type="domain" description="HMA" evidence="1">
    <location>
        <begin position="24"/>
        <end position="62"/>
    </location>
</feature>